<sequence>MSKRTKDRKLKSSTALSKSSEEDVKPVDLNIEAPKVASAEVETVDPLIEVANIPEQVAAEGSHEVVSTETQTLVSFPRDVPEAFAIGSAFPWSQQKQLLEMAERNTNSYGTLSDCLLGLSPLRIFSP</sequence>
<feature type="region of interest" description="Disordered" evidence="1">
    <location>
        <begin position="1"/>
        <end position="24"/>
    </location>
</feature>
<evidence type="ECO:0000313" key="2">
    <source>
        <dbReference type="EMBL" id="XDV56877.1"/>
    </source>
</evidence>
<dbReference type="RefSeq" id="WP_369721311.1">
    <property type="nucleotide sequence ID" value="NZ_CP165734.1"/>
</dbReference>
<name>A0AB39XJH0_9BRAD</name>
<evidence type="ECO:0000256" key="1">
    <source>
        <dbReference type="SAM" id="MobiDB-lite"/>
    </source>
</evidence>
<evidence type="ECO:0008006" key="3">
    <source>
        <dbReference type="Google" id="ProtNLM"/>
    </source>
</evidence>
<dbReference type="AlphaFoldDB" id="A0AB39XJH0"/>
<gene>
    <name evidence="2" type="ORF">AB8Z38_30450</name>
</gene>
<protein>
    <recommendedName>
        <fullName evidence="3">Phasin domain-containing protein</fullName>
    </recommendedName>
</protein>
<reference evidence="2" key="1">
    <citation type="submission" date="2024-08" db="EMBL/GenBank/DDBJ databases">
        <authorList>
            <person name="Chaddad Z."/>
            <person name="Lamrabet M."/>
            <person name="Bouhnik O."/>
            <person name="Alami S."/>
            <person name="Wipf D."/>
            <person name="Courty P.E."/>
            <person name="Missbah El Idrissi M."/>
        </authorList>
    </citation>
    <scope>NUCLEOTIDE SEQUENCE</scope>
    <source>
        <strain evidence="2">LLZ17</strain>
    </source>
</reference>
<proteinExistence type="predicted"/>
<dbReference type="EMBL" id="CP165734">
    <property type="protein sequence ID" value="XDV56877.1"/>
    <property type="molecule type" value="Genomic_DNA"/>
</dbReference>
<accession>A0AB39XJH0</accession>
<organism evidence="2">
    <name type="scientific">Bradyrhizobium sp. LLZ17</name>
    <dbReference type="NCBI Taxonomy" id="3239388"/>
    <lineage>
        <taxon>Bacteria</taxon>
        <taxon>Pseudomonadati</taxon>
        <taxon>Pseudomonadota</taxon>
        <taxon>Alphaproteobacteria</taxon>
        <taxon>Hyphomicrobiales</taxon>
        <taxon>Nitrobacteraceae</taxon>
        <taxon>Bradyrhizobium</taxon>
    </lineage>
</organism>
<feature type="compositionally biased region" description="Basic residues" evidence="1">
    <location>
        <begin position="1"/>
        <end position="11"/>
    </location>
</feature>